<sequence length="90" mass="10145">MRPYTRVTEVSMSGLWVPVYAHKAPRCFAGFKAFSGDSVCPLRHVYALGIAKIFKVSDVAVLKWIRAFSDEISMPTEPAEVIQIDEIENR</sequence>
<evidence type="ECO:0000313" key="2">
    <source>
        <dbReference type="Proteomes" id="UP001293791"/>
    </source>
</evidence>
<proteinExistence type="predicted"/>
<dbReference type="EMBL" id="JARGYT010000121">
    <property type="protein sequence ID" value="MDZ5762807.1"/>
    <property type="molecule type" value="Genomic_DNA"/>
</dbReference>
<name>A0ABU5L9I9_9RICK</name>
<gene>
    <name evidence="1" type="ORF">Cyrtocomes_01202</name>
</gene>
<keyword evidence="2" id="KW-1185">Reference proteome</keyword>
<reference evidence="1 2" key="1">
    <citation type="submission" date="2023-02" db="EMBL/GenBank/DDBJ databases">
        <title>Host association and intracellularity evolved multiple times independently in the Rickettsiales.</title>
        <authorList>
            <person name="Castelli M."/>
            <person name="Nardi T."/>
            <person name="Gammuto L."/>
            <person name="Bellinzona G."/>
            <person name="Sabaneyeva E."/>
            <person name="Potekhin A."/>
            <person name="Serra V."/>
            <person name="Petroni G."/>
            <person name="Sassera D."/>
        </authorList>
    </citation>
    <scope>NUCLEOTIDE SEQUENCE [LARGE SCALE GENOMIC DNA]</scope>
    <source>
        <strain evidence="1 2">BOD18</strain>
    </source>
</reference>
<organism evidence="1 2">
    <name type="scientific">Candidatus Cyrtobacter comes</name>
    <dbReference type="NCBI Taxonomy" id="675776"/>
    <lineage>
        <taxon>Bacteria</taxon>
        <taxon>Pseudomonadati</taxon>
        <taxon>Pseudomonadota</taxon>
        <taxon>Alphaproteobacteria</taxon>
        <taxon>Rickettsiales</taxon>
        <taxon>Candidatus Midichloriaceae</taxon>
        <taxon>Candidatus Cyrtobacter</taxon>
    </lineage>
</organism>
<dbReference type="Proteomes" id="UP001293791">
    <property type="component" value="Unassembled WGS sequence"/>
</dbReference>
<accession>A0ABU5L9I9</accession>
<evidence type="ECO:0000313" key="1">
    <source>
        <dbReference type="EMBL" id="MDZ5762807.1"/>
    </source>
</evidence>
<protein>
    <recommendedName>
        <fullName evidence="3">Transposase</fullName>
    </recommendedName>
</protein>
<evidence type="ECO:0008006" key="3">
    <source>
        <dbReference type="Google" id="ProtNLM"/>
    </source>
</evidence>
<comment type="caution">
    <text evidence="1">The sequence shown here is derived from an EMBL/GenBank/DDBJ whole genome shotgun (WGS) entry which is preliminary data.</text>
</comment>